<dbReference type="EMBL" id="VFPJ01000001">
    <property type="protein sequence ID" value="TQM41327.1"/>
    <property type="molecule type" value="Genomic_DNA"/>
</dbReference>
<dbReference type="NCBIfam" id="TIGR03696">
    <property type="entry name" value="Rhs_assc_core"/>
    <property type="match status" value="1"/>
</dbReference>
<dbReference type="InterPro" id="IPR022385">
    <property type="entry name" value="Rhs_assc_core"/>
</dbReference>
<dbReference type="Proteomes" id="UP000320773">
    <property type="component" value="Unassembled WGS sequence"/>
</dbReference>
<gene>
    <name evidence="1" type="ORF">BC670_2278</name>
</gene>
<evidence type="ECO:0000313" key="1">
    <source>
        <dbReference type="EMBL" id="TQM41327.1"/>
    </source>
</evidence>
<evidence type="ECO:0000313" key="2">
    <source>
        <dbReference type="Proteomes" id="UP000320773"/>
    </source>
</evidence>
<reference evidence="1 2" key="1">
    <citation type="submission" date="2019-06" db="EMBL/GenBank/DDBJ databases">
        <title>Genomic Encyclopedia of Archaeal and Bacterial Type Strains, Phase II (KMG-II): from individual species to whole genera.</title>
        <authorList>
            <person name="Goeker M."/>
        </authorList>
    </citation>
    <scope>NUCLEOTIDE SEQUENCE [LARGE SCALE GENOMIC DNA]</scope>
    <source>
        <strain evidence="1 2">DSM 24789</strain>
    </source>
</reference>
<organism evidence="1 2">
    <name type="scientific">Flavobacterium branchiophilum</name>
    <dbReference type="NCBI Taxonomy" id="55197"/>
    <lineage>
        <taxon>Bacteria</taxon>
        <taxon>Pseudomonadati</taxon>
        <taxon>Bacteroidota</taxon>
        <taxon>Flavobacteriia</taxon>
        <taxon>Flavobacteriales</taxon>
        <taxon>Flavobacteriaceae</taxon>
        <taxon>Flavobacterium</taxon>
    </lineage>
</organism>
<dbReference type="InterPro" id="IPR050708">
    <property type="entry name" value="T6SS_VgrG/RHS"/>
</dbReference>
<protein>
    <submittedName>
        <fullName evidence="1">RHS repeat-associated protein</fullName>
    </submittedName>
</protein>
<dbReference type="AlphaFoldDB" id="A0A543G5I2"/>
<sequence length="383" mass="42672">MPTQTFNSNTSFVPIAAFTPPSGAGGLGLETEQYFFHPDHLGSSNYITNFVGEVSQHSEYFAFGETFVEEHKNSHNSPYKFNGKELDEESGLYYYGARYYDARISIWASVDPLVVKTMSAYGYCNLNPVNLIDPTGMSSYPIYGKNGEYLGDDGRKGGDLAFTGEKDGKGGFKNLKQFTDNHTQFQRASNKIKNESSGNATESLWIAHTANNAQKDKSINYKKNGNKDVFVQLLDGQYSTTLPKFKSPLSVNDNSQNAKNARAGLINVLQGGSDPTGGAVLWDGLDFLHNSFDSNKFNEYGYVRITTSHLKSLTDFYSYQSNKNKINGNWDVDCVFEEYGKIPYKHTFNSAYWTGNGNEAKSHQGIKSSGTHGGTIFWIKYKR</sequence>
<dbReference type="PANTHER" id="PTHR32305:SF15">
    <property type="entry name" value="PROTEIN RHSA-RELATED"/>
    <property type="match status" value="1"/>
</dbReference>
<accession>A0A543G5I2</accession>
<dbReference type="Gene3D" id="2.180.10.10">
    <property type="entry name" value="RHS repeat-associated core"/>
    <property type="match status" value="1"/>
</dbReference>
<dbReference type="PANTHER" id="PTHR32305">
    <property type="match status" value="1"/>
</dbReference>
<comment type="caution">
    <text evidence="1">The sequence shown here is derived from an EMBL/GenBank/DDBJ whole genome shotgun (WGS) entry which is preliminary data.</text>
</comment>
<proteinExistence type="predicted"/>
<dbReference type="RefSeq" id="WP_089080951.1">
    <property type="nucleotide sequence ID" value="NZ_VFPJ01000001.1"/>
</dbReference>
<name>A0A543G5I2_9FLAO</name>